<comment type="caution">
    <text evidence="2">The sequence shown here is derived from an EMBL/GenBank/DDBJ whole genome shotgun (WGS) entry which is preliminary data.</text>
</comment>
<dbReference type="InterPro" id="IPR007432">
    <property type="entry name" value="DUF480"/>
</dbReference>
<dbReference type="EMBL" id="VBOY01000019">
    <property type="protein sequence ID" value="TMQ68019.1"/>
    <property type="molecule type" value="Genomic_DNA"/>
</dbReference>
<name>A0A538TWL9_UNCEI</name>
<organism evidence="2 3">
    <name type="scientific">Eiseniibacteriota bacterium</name>
    <dbReference type="NCBI Taxonomy" id="2212470"/>
    <lineage>
        <taxon>Bacteria</taxon>
        <taxon>Candidatus Eiseniibacteriota</taxon>
    </lineage>
</organism>
<dbReference type="PANTHER" id="PTHR38768:SF1">
    <property type="entry name" value="UPF0502 PROTEIN YCEH"/>
    <property type="match status" value="1"/>
</dbReference>
<feature type="region of interest" description="Disordered" evidence="1">
    <location>
        <begin position="204"/>
        <end position="226"/>
    </location>
</feature>
<accession>A0A538TWL9</accession>
<gene>
    <name evidence="2" type="ORF">E6K78_02730</name>
</gene>
<reference evidence="2 3" key="1">
    <citation type="journal article" date="2019" name="Nat. Microbiol.">
        <title>Mediterranean grassland soil C-N compound turnover is dependent on rainfall and depth, and is mediated by genomically divergent microorganisms.</title>
        <authorList>
            <person name="Diamond S."/>
            <person name="Andeer P.F."/>
            <person name="Li Z."/>
            <person name="Crits-Christoph A."/>
            <person name="Burstein D."/>
            <person name="Anantharaman K."/>
            <person name="Lane K.R."/>
            <person name="Thomas B.C."/>
            <person name="Pan C."/>
            <person name="Northen T.R."/>
            <person name="Banfield J.F."/>
        </authorList>
    </citation>
    <scope>NUCLEOTIDE SEQUENCE [LARGE SCALE GENOMIC DNA]</scope>
    <source>
        <strain evidence="2">WS_8</strain>
    </source>
</reference>
<dbReference type="PANTHER" id="PTHR38768">
    <property type="entry name" value="UPF0502 PROTEIN YCEH"/>
    <property type="match status" value="1"/>
</dbReference>
<proteinExistence type="predicted"/>
<dbReference type="Pfam" id="PF04337">
    <property type="entry name" value="DUF480"/>
    <property type="match status" value="1"/>
</dbReference>
<sequence>MTAADEANSTPREKPLEGPQRRVLGVLIEKAKTTPAGYPMTVNAIVVGCNQKNNRDPLTAYDDFDVEKALGELQELGVVKEIDWIGRVPKYKHLAYEWLAVRPVELAVLAELLLRGPQALGELRARASRMEPIEDLSALKPIVEGLVERKLMLELTSPGRGQIVSHNLYPPSELALLRSHHGRHAGRDEPMAGQIPAHRVAKPELAGDPEGRSTSGGAGSSTPDVLAEIAELRAQIARLVERIERLESGPSEPQGD</sequence>
<dbReference type="Gene3D" id="1.10.10.10">
    <property type="entry name" value="Winged helix-like DNA-binding domain superfamily/Winged helix DNA-binding domain"/>
    <property type="match status" value="2"/>
</dbReference>
<dbReference type="InterPro" id="IPR036388">
    <property type="entry name" value="WH-like_DNA-bd_sf"/>
</dbReference>
<evidence type="ECO:0000313" key="3">
    <source>
        <dbReference type="Proteomes" id="UP000316609"/>
    </source>
</evidence>
<evidence type="ECO:0000313" key="2">
    <source>
        <dbReference type="EMBL" id="TMQ68019.1"/>
    </source>
</evidence>
<dbReference type="Proteomes" id="UP000316609">
    <property type="component" value="Unassembled WGS sequence"/>
</dbReference>
<dbReference type="InterPro" id="IPR036390">
    <property type="entry name" value="WH_DNA-bd_sf"/>
</dbReference>
<dbReference type="AlphaFoldDB" id="A0A538TWL9"/>
<dbReference type="SUPFAM" id="SSF46785">
    <property type="entry name" value="Winged helix' DNA-binding domain"/>
    <property type="match status" value="2"/>
</dbReference>
<protein>
    <submittedName>
        <fullName evidence="2">DUF480 domain-containing protein</fullName>
    </submittedName>
</protein>
<evidence type="ECO:0000256" key="1">
    <source>
        <dbReference type="SAM" id="MobiDB-lite"/>
    </source>
</evidence>